<dbReference type="GO" id="GO:0052689">
    <property type="term" value="F:carboxylic ester hydrolase activity"/>
    <property type="evidence" value="ECO:0007669"/>
    <property type="project" value="InterPro"/>
</dbReference>
<dbReference type="AlphaFoldDB" id="F2JP75"/>
<dbReference type="InterPro" id="IPR036514">
    <property type="entry name" value="SGNH_hydro_sf"/>
</dbReference>
<evidence type="ECO:0000313" key="3">
    <source>
        <dbReference type="Proteomes" id="UP000008467"/>
    </source>
</evidence>
<dbReference type="eggNOG" id="COG2755">
    <property type="taxonomic scope" value="Bacteria"/>
</dbReference>
<name>F2JP75_CELLD</name>
<evidence type="ECO:0000313" key="2">
    <source>
        <dbReference type="EMBL" id="ADZ84814.1"/>
    </source>
</evidence>
<dbReference type="RefSeq" id="WP_013658092.1">
    <property type="nucleotide sequence ID" value="NC_015275.1"/>
</dbReference>
<dbReference type="InterPro" id="IPR052762">
    <property type="entry name" value="PCW_deacetylase/CE"/>
</dbReference>
<organism evidence="2 3">
    <name type="scientific">Cellulosilyticum lentocellum (strain ATCC 49066 / DSM 5427 / NCIMB 11756 / RHM5)</name>
    <name type="common">Clostridium lentocellum</name>
    <dbReference type="NCBI Taxonomy" id="642492"/>
    <lineage>
        <taxon>Bacteria</taxon>
        <taxon>Bacillati</taxon>
        <taxon>Bacillota</taxon>
        <taxon>Clostridia</taxon>
        <taxon>Lachnospirales</taxon>
        <taxon>Cellulosilyticaceae</taxon>
        <taxon>Cellulosilyticum</taxon>
    </lineage>
</organism>
<keyword evidence="3" id="KW-1185">Reference proteome</keyword>
<dbReference type="HOGENOM" id="CLU_042506_0_0_9"/>
<dbReference type="PANTHER" id="PTHR37834">
    <property type="entry name" value="GDSL-LIKE LIPASE/ACYLHYDROLASE DOMAIN PROTEIN (AFU_ORTHOLOGUE AFUA_2G00620)"/>
    <property type="match status" value="1"/>
</dbReference>
<dbReference type="Gene3D" id="3.40.50.1110">
    <property type="entry name" value="SGNH hydrolase"/>
    <property type="match status" value="1"/>
</dbReference>
<dbReference type="InterPro" id="IPR013830">
    <property type="entry name" value="SGNH_hydro"/>
</dbReference>
<gene>
    <name evidence="2" type="ordered locus">Clole_3119</name>
</gene>
<dbReference type="SUPFAM" id="SSF52266">
    <property type="entry name" value="SGNH hydrolase"/>
    <property type="match status" value="1"/>
</dbReference>
<reference evidence="2 3" key="1">
    <citation type="journal article" date="2011" name="J. Bacteriol.">
        <title>Complete genome sequence of the cellulose-degrading bacterium Cellulosilyticum lentocellum.</title>
        <authorList>
            <consortium name="US DOE Joint Genome Institute"/>
            <person name="Miller D.A."/>
            <person name="Suen G."/>
            <person name="Bruce D."/>
            <person name="Copeland A."/>
            <person name="Cheng J.F."/>
            <person name="Detter C."/>
            <person name="Goodwin L.A."/>
            <person name="Han C.S."/>
            <person name="Hauser L.J."/>
            <person name="Land M.L."/>
            <person name="Lapidus A."/>
            <person name="Lucas S."/>
            <person name="Meincke L."/>
            <person name="Pitluck S."/>
            <person name="Tapia R."/>
            <person name="Teshima H."/>
            <person name="Woyke T."/>
            <person name="Fox B.G."/>
            <person name="Angert E.R."/>
            <person name="Currie C.R."/>
        </authorList>
    </citation>
    <scope>NUCLEOTIDE SEQUENCE [LARGE SCALE GENOMIC DNA]</scope>
    <source>
        <strain evidence="3">ATCC 49066 / DSM 5427 / NCIMB 11756 / RHM5</strain>
    </source>
</reference>
<proteinExistence type="predicted"/>
<sequence length="350" mass="39660">MKYQPTENNVSIYGRTLTKAGMLYLGYSCTGIAFTCAARSVKARLWSNSNAWGSDLKAVVAVFVNDELYKRFVLEEIEADYVLYESEEVKSVKISLIKLSEAAFAKVGIKEIDIEGNDVPRPIGPKARKIEFIGDSITCGYGIEGEWNKSIFNTREENPWEAYAATTARVLEADYHLVSWSGNGIISGWTETGEINDECLMPELYEYTDLSLEKSLGHESYEKWDSKRFEADCVVVNLGTNDASYTKHEPDRIAAFGRGYYQFLKRIREKQPKAYIVCTLGVMGADLYPEIEAQVARFKKEEKDERIATMAFRLQEESDGIGTDWHPSMLTQKKMAEQLINKLQGLLSWT</sequence>
<accession>F2JP75</accession>
<dbReference type="InterPro" id="IPR037461">
    <property type="entry name" value="CtCE2-like_dom"/>
</dbReference>
<dbReference type="STRING" id="642492.Clole_3119"/>
<dbReference type="Proteomes" id="UP000008467">
    <property type="component" value="Chromosome"/>
</dbReference>
<evidence type="ECO:0000259" key="1">
    <source>
        <dbReference type="Pfam" id="PF13472"/>
    </source>
</evidence>
<dbReference type="KEGG" id="cle:Clole_3119"/>
<dbReference type="PANTHER" id="PTHR37834:SF2">
    <property type="entry name" value="ESTERASE, SGNH HYDROLASE-TYPE"/>
    <property type="match status" value="1"/>
</dbReference>
<feature type="domain" description="SGNH hydrolase-type esterase" evidence="1">
    <location>
        <begin position="132"/>
        <end position="302"/>
    </location>
</feature>
<dbReference type="Gene3D" id="2.60.120.260">
    <property type="entry name" value="Galactose-binding domain-like"/>
    <property type="match status" value="1"/>
</dbReference>
<dbReference type="Pfam" id="PF13472">
    <property type="entry name" value="Lipase_GDSL_2"/>
    <property type="match status" value="1"/>
</dbReference>
<protein>
    <submittedName>
        <fullName evidence="2">Lipolytic protein G-D-S-L family</fullName>
    </submittedName>
</protein>
<dbReference type="EMBL" id="CP002582">
    <property type="protein sequence ID" value="ADZ84814.1"/>
    <property type="molecule type" value="Genomic_DNA"/>
</dbReference>
<dbReference type="CDD" id="cd01831">
    <property type="entry name" value="Endoglucanase_E_like"/>
    <property type="match status" value="1"/>
</dbReference>